<proteinExistence type="inferred from homology"/>
<comment type="caution">
    <text evidence="12">The sequence shown here is derived from an EMBL/GenBank/DDBJ whole genome shotgun (WGS) entry which is preliminary data.</text>
</comment>
<evidence type="ECO:0000313" key="12">
    <source>
        <dbReference type="EMBL" id="KAK2168623.1"/>
    </source>
</evidence>
<organism evidence="12 13">
    <name type="scientific">Paralvinella palmiformis</name>
    <dbReference type="NCBI Taxonomy" id="53620"/>
    <lineage>
        <taxon>Eukaryota</taxon>
        <taxon>Metazoa</taxon>
        <taxon>Spiralia</taxon>
        <taxon>Lophotrochozoa</taxon>
        <taxon>Annelida</taxon>
        <taxon>Polychaeta</taxon>
        <taxon>Sedentaria</taxon>
        <taxon>Canalipalpata</taxon>
        <taxon>Terebellida</taxon>
        <taxon>Terebelliformia</taxon>
        <taxon>Alvinellidae</taxon>
        <taxon>Paralvinella</taxon>
    </lineage>
</organism>
<keyword evidence="6 8" id="KW-0326">Glycosidase</keyword>
<dbReference type="InterPro" id="IPR018120">
    <property type="entry name" value="Glyco_hydro_1_AS"/>
</dbReference>
<reference evidence="12" key="1">
    <citation type="journal article" date="2023" name="Mol. Biol. Evol.">
        <title>Third-Generation Sequencing Reveals the Adaptive Role of the Epigenome in Three Deep-Sea Polychaetes.</title>
        <authorList>
            <person name="Perez M."/>
            <person name="Aroh O."/>
            <person name="Sun Y."/>
            <person name="Lan Y."/>
            <person name="Juniper S.K."/>
            <person name="Young C.R."/>
            <person name="Angers B."/>
            <person name="Qian P.Y."/>
        </authorList>
    </citation>
    <scope>NUCLEOTIDE SEQUENCE</scope>
    <source>
        <strain evidence="12">P08H-3</strain>
    </source>
</reference>
<keyword evidence="13" id="KW-1185">Reference proteome</keyword>
<keyword evidence="9" id="KW-0175">Coiled coil</keyword>
<dbReference type="InterPro" id="IPR001360">
    <property type="entry name" value="Glyco_hydro_1"/>
</dbReference>
<keyword evidence="11" id="KW-1133">Transmembrane helix</keyword>
<keyword evidence="4 8" id="KW-0378">Hydrolase</keyword>
<keyword evidence="11" id="KW-0812">Transmembrane</keyword>
<comment type="subunit">
    <text evidence="2">Homodimer.</text>
</comment>
<dbReference type="FunFam" id="3.20.20.80:FF:000013">
    <property type="entry name" value="lactase-phlorizin hydrolase"/>
    <property type="match status" value="1"/>
</dbReference>
<dbReference type="Pfam" id="PF00232">
    <property type="entry name" value="Glyco_hydro_1"/>
    <property type="match status" value="1"/>
</dbReference>
<sequence>MALPSSNLGDFDTPEGFRGRFEWALEEEKRAQKRESQSKVSSLRRLAIRRHRYSRCCKVITVLVISMMLTQAFFYYTGNSVSTFSYKRTMPMAIFFDPAGYDYDQIAEYAGLQGQDEYDATGEGGVELSPELMEDEGSEGDYEYKKAIQEVRQDIEDGTKEDILGRTDAYSEEDPSNTAARNFVFIPRNAPLPPTPKPPADILPTLPKEKQLISLIFPGDYKPELHSNEVELPQNQLPPDQLKLFQPEMAEEASVNNYEQPPVGGDIQQPQLQQLFPGMQNLQSEQHDGIISLDQLQMAHAEHEEQIQSVQQPQLDNNAQAPFQAGYGGAAILGNQISDEQLLQRLTQPPAKEDNPAQQEIGSVMDHLQQQQQQQQLLVHEQQQQQVDEPAANLPMGEQQQPVKESIMSPEIIAALLQHRDNPAEQSRIIREAMAQKALEQQQQQQQVQEQQLEQQQQQQRVQEQQLEQQQQQQQFEQQPILQQQAPVLQQLPSNTLLSDPKDPLHQLDAQLVSDHKDMHIQYASSDLVDDHKDPNFVGLTLDHPDDHSTAKDLDIHEVHLSDEEMRGIETPYTGVNDDRTSLGLSPAPEFLYGYFPDGFMWSVATAAFQIEGGWNEDGKGKSIWDVYTHEGHVEDGSNAHIACDSYHKYLDDIVILKELGVKHYRFSIAWTRIQPTGLEKEPNHRGIEYYNRLINALLNANIQPVVTLYHWDLPQALQDRGGWLNTTLIADVFANYARLCFEHFGDRVKFWVTINEPSMVAWIGYGRGRKAPGIRGESDLVYLAGHNLIRAHSAAYRVYQKEFQARQRGFVGISLNIVWKEPKTRDPKDIEATERAMQFDLGWFANPIYGNGDYPEVMKKQIARKSMENGLPRSRLPEFTPDEIERNKGASDFFGLNTYTSRLVEHFDQPNKKPTYFKDQDVKYTMDPNWQIGARSRAIYPEGLRRLLSWISRRYGPRPIYITENGISDNNGTLEDYHRIDYLNKYINAVLKSITIDGVRVVGYTVWALMDNFEWERGYEEKLGLYHVNFEDPLRSRTAKASAKFYSQVVANNGFPPPF</sequence>
<dbReference type="PROSITE" id="PS00653">
    <property type="entry name" value="GLYCOSYL_HYDROL_F1_2"/>
    <property type="match status" value="1"/>
</dbReference>
<dbReference type="PROSITE" id="PS00572">
    <property type="entry name" value="GLYCOSYL_HYDROL_F1_1"/>
    <property type="match status" value="1"/>
</dbReference>
<dbReference type="AlphaFoldDB" id="A0AAD9NHC3"/>
<feature type="region of interest" description="Disordered" evidence="10">
    <location>
        <begin position="366"/>
        <end position="387"/>
    </location>
</feature>
<evidence type="ECO:0000256" key="7">
    <source>
        <dbReference type="PROSITE-ProRule" id="PRU10055"/>
    </source>
</evidence>
<dbReference type="EMBL" id="JAODUP010000015">
    <property type="protein sequence ID" value="KAK2168623.1"/>
    <property type="molecule type" value="Genomic_DNA"/>
</dbReference>
<evidence type="ECO:0000256" key="11">
    <source>
        <dbReference type="SAM" id="Phobius"/>
    </source>
</evidence>
<evidence type="ECO:0000256" key="4">
    <source>
        <dbReference type="ARBA" id="ARBA00022801"/>
    </source>
</evidence>
<dbReference type="PANTHER" id="PTHR10353">
    <property type="entry name" value="GLYCOSYL HYDROLASE"/>
    <property type="match status" value="1"/>
</dbReference>
<comment type="similarity">
    <text evidence="1">Belongs to the glycosyl hydrolase 1 family.</text>
</comment>
<dbReference type="InterPro" id="IPR017853">
    <property type="entry name" value="GH"/>
</dbReference>
<dbReference type="PANTHER" id="PTHR10353:SF36">
    <property type="entry name" value="LP05116P"/>
    <property type="match status" value="1"/>
</dbReference>
<dbReference type="EC" id="3.2.1.21" evidence="3"/>
<evidence type="ECO:0000256" key="5">
    <source>
        <dbReference type="ARBA" id="ARBA00023180"/>
    </source>
</evidence>
<feature type="transmembrane region" description="Helical" evidence="11">
    <location>
        <begin position="59"/>
        <end position="78"/>
    </location>
</feature>
<keyword evidence="5" id="KW-0325">Glycoprotein</keyword>
<feature type="active site" description="Nucleophile" evidence="7">
    <location>
        <position position="965"/>
    </location>
</feature>
<feature type="coiled-coil region" evidence="9">
    <location>
        <begin position="431"/>
        <end position="475"/>
    </location>
</feature>
<evidence type="ECO:0000256" key="3">
    <source>
        <dbReference type="ARBA" id="ARBA00012744"/>
    </source>
</evidence>
<dbReference type="PRINTS" id="PR00131">
    <property type="entry name" value="GLHYDRLASE1"/>
</dbReference>
<evidence type="ECO:0000256" key="6">
    <source>
        <dbReference type="ARBA" id="ARBA00023295"/>
    </source>
</evidence>
<dbReference type="Gene3D" id="3.20.20.80">
    <property type="entry name" value="Glycosidases"/>
    <property type="match status" value="1"/>
</dbReference>
<evidence type="ECO:0000256" key="1">
    <source>
        <dbReference type="ARBA" id="ARBA00010838"/>
    </source>
</evidence>
<dbReference type="GO" id="GO:0008422">
    <property type="term" value="F:beta-glucosidase activity"/>
    <property type="evidence" value="ECO:0007669"/>
    <property type="project" value="TreeGrafter"/>
</dbReference>
<dbReference type="SUPFAM" id="SSF51445">
    <property type="entry name" value="(Trans)glycosidases"/>
    <property type="match status" value="1"/>
</dbReference>
<keyword evidence="11" id="KW-0472">Membrane</keyword>
<evidence type="ECO:0000256" key="8">
    <source>
        <dbReference type="RuleBase" id="RU004468"/>
    </source>
</evidence>
<dbReference type="Proteomes" id="UP001208570">
    <property type="component" value="Unassembled WGS sequence"/>
</dbReference>
<evidence type="ECO:0000256" key="10">
    <source>
        <dbReference type="SAM" id="MobiDB-lite"/>
    </source>
</evidence>
<evidence type="ECO:0000256" key="9">
    <source>
        <dbReference type="SAM" id="Coils"/>
    </source>
</evidence>
<protein>
    <recommendedName>
        <fullName evidence="3">beta-glucosidase</fullName>
        <ecNumber evidence="3">3.2.1.21</ecNumber>
    </recommendedName>
</protein>
<evidence type="ECO:0000313" key="13">
    <source>
        <dbReference type="Proteomes" id="UP001208570"/>
    </source>
</evidence>
<evidence type="ECO:0000256" key="2">
    <source>
        <dbReference type="ARBA" id="ARBA00011738"/>
    </source>
</evidence>
<dbReference type="InterPro" id="IPR033132">
    <property type="entry name" value="GH_1_N_CS"/>
</dbReference>
<name>A0AAD9NHC3_9ANNE</name>
<gene>
    <name evidence="12" type="ORF">LSH36_15g03068</name>
</gene>
<dbReference type="GO" id="GO:0005975">
    <property type="term" value="P:carbohydrate metabolic process"/>
    <property type="evidence" value="ECO:0007669"/>
    <property type="project" value="InterPro"/>
</dbReference>
<accession>A0AAD9NHC3</accession>